<gene>
    <name evidence="2" type="ORF">FMEXI_865</name>
</gene>
<evidence type="ECO:0000313" key="3">
    <source>
        <dbReference type="Proteomes" id="UP000522262"/>
    </source>
</evidence>
<dbReference type="EMBL" id="JAAOAM010000023">
    <property type="protein sequence ID" value="KAF5557087.1"/>
    <property type="molecule type" value="Genomic_DNA"/>
</dbReference>
<feature type="region of interest" description="Disordered" evidence="1">
    <location>
        <begin position="1"/>
        <end position="23"/>
    </location>
</feature>
<proteinExistence type="predicted"/>
<dbReference type="AlphaFoldDB" id="A0A8H5JLS4"/>
<protein>
    <submittedName>
        <fullName evidence="2">Uncharacterized protein</fullName>
    </submittedName>
</protein>
<reference evidence="2 3" key="1">
    <citation type="submission" date="2020-05" db="EMBL/GenBank/DDBJ databases">
        <title>Identification and distribution of gene clusters putatively required for synthesis of sphingolipid metabolism inhibitors in phylogenetically diverse species of the filamentous fungus Fusarium.</title>
        <authorList>
            <person name="Kim H.-S."/>
            <person name="Busman M."/>
            <person name="Brown D.W."/>
            <person name="Divon H."/>
            <person name="Uhlig S."/>
            <person name="Proctor R.H."/>
        </authorList>
    </citation>
    <scope>NUCLEOTIDE SEQUENCE [LARGE SCALE GENOMIC DNA]</scope>
    <source>
        <strain evidence="2 3">NRRL 53147</strain>
    </source>
</reference>
<name>A0A8H5JLS4_9HYPO</name>
<sequence>MLLVSRSAFRPRMPSAGPKPPLRLCQASTERKVEHRGGARDSYDFCLGIKGAEAQAEAEEDWGSGEAEKV</sequence>
<comment type="caution">
    <text evidence="2">The sequence shown here is derived from an EMBL/GenBank/DDBJ whole genome shotgun (WGS) entry which is preliminary data.</text>
</comment>
<evidence type="ECO:0000313" key="2">
    <source>
        <dbReference type="EMBL" id="KAF5557087.1"/>
    </source>
</evidence>
<evidence type="ECO:0000256" key="1">
    <source>
        <dbReference type="SAM" id="MobiDB-lite"/>
    </source>
</evidence>
<accession>A0A8H5JLS4</accession>
<organism evidence="2 3">
    <name type="scientific">Fusarium mexicanum</name>
    <dbReference type="NCBI Taxonomy" id="751941"/>
    <lineage>
        <taxon>Eukaryota</taxon>
        <taxon>Fungi</taxon>
        <taxon>Dikarya</taxon>
        <taxon>Ascomycota</taxon>
        <taxon>Pezizomycotina</taxon>
        <taxon>Sordariomycetes</taxon>
        <taxon>Hypocreomycetidae</taxon>
        <taxon>Hypocreales</taxon>
        <taxon>Nectriaceae</taxon>
        <taxon>Fusarium</taxon>
        <taxon>Fusarium fujikuroi species complex</taxon>
    </lineage>
</organism>
<dbReference type="Proteomes" id="UP000522262">
    <property type="component" value="Unassembled WGS sequence"/>
</dbReference>
<keyword evidence="3" id="KW-1185">Reference proteome</keyword>